<dbReference type="InterPro" id="IPR000150">
    <property type="entry name" value="Cof"/>
</dbReference>
<sequence>MKKIEKKPKLIFIDLDGTTLDIKKDKTSSVSDENIKAIRECREKGIEVVISTGRGELKKTYDINSKLGLPNSIIFWNGSKIIKDQKVIFEKAIDQNVMTEIFELAAKEKMTVILNSDFKNGSYSTCLFFKAGAFLKGAKAKHHSEYKTNEKIYKVIFWNIKKEKVANFYDLLNKKYKDFLTISFAGEKNNFLEVTSKGCSKGEAEKIYAQYQGINLEDCMHFGDSMNDASTIGIVGTVVAMANSVEEYKNKANIISKYAYKNGGLAKTLGELILNHD</sequence>
<dbReference type="GO" id="GO:0005829">
    <property type="term" value="C:cytosol"/>
    <property type="evidence" value="ECO:0007669"/>
    <property type="project" value="TreeGrafter"/>
</dbReference>
<dbReference type="InterPro" id="IPR023214">
    <property type="entry name" value="HAD_sf"/>
</dbReference>
<dbReference type="eggNOG" id="COG0561">
    <property type="taxonomic scope" value="Bacteria"/>
</dbReference>
<dbReference type="InterPro" id="IPR036412">
    <property type="entry name" value="HAD-like_sf"/>
</dbReference>
<dbReference type="AlphaFoldDB" id="F9UKJ8"/>
<dbReference type="InterPro" id="IPR006379">
    <property type="entry name" value="HAD-SF_hydro_IIB"/>
</dbReference>
<comment type="caution">
    <text evidence="3">The sequence shown here is derived from an EMBL/GenBank/DDBJ whole genome shotgun (WGS) entry which is preliminary data.</text>
</comment>
<dbReference type="PANTHER" id="PTHR10000">
    <property type="entry name" value="PHOSPHOSERINE PHOSPHATASE"/>
    <property type="match status" value="1"/>
</dbReference>
<dbReference type="Gene3D" id="3.30.1240.10">
    <property type="match status" value="1"/>
</dbReference>
<organism evidence="3 4">
    <name type="scientific">Mycoplasmopsis columbina SF7</name>
    <dbReference type="NCBI Taxonomy" id="1037410"/>
    <lineage>
        <taxon>Bacteria</taxon>
        <taxon>Bacillati</taxon>
        <taxon>Mycoplasmatota</taxon>
        <taxon>Mycoplasmoidales</taxon>
        <taxon>Metamycoplasmataceae</taxon>
        <taxon>Mycoplasmopsis</taxon>
    </lineage>
</organism>
<evidence type="ECO:0000313" key="4">
    <source>
        <dbReference type="Proteomes" id="UP000004978"/>
    </source>
</evidence>
<comment type="cofactor">
    <cofactor evidence="1">
        <name>Mg(2+)</name>
        <dbReference type="ChEBI" id="CHEBI:18420"/>
    </cofactor>
</comment>
<comment type="similarity">
    <text evidence="2">Belongs to the HAD-like hydrolase superfamily. Cof family.</text>
</comment>
<dbReference type="Pfam" id="PF08282">
    <property type="entry name" value="Hydrolase_3"/>
    <property type="match status" value="1"/>
</dbReference>
<gene>
    <name evidence="3" type="ORF">MCSF7_02056</name>
</gene>
<keyword evidence="4" id="KW-1185">Reference proteome</keyword>
<dbReference type="PANTHER" id="PTHR10000:SF8">
    <property type="entry name" value="HAD SUPERFAMILY HYDROLASE-LIKE, TYPE 3"/>
    <property type="match status" value="1"/>
</dbReference>
<dbReference type="NCBIfam" id="TIGR01484">
    <property type="entry name" value="HAD-SF-IIB"/>
    <property type="match status" value="1"/>
</dbReference>
<evidence type="ECO:0000256" key="2">
    <source>
        <dbReference type="ARBA" id="ARBA00034778"/>
    </source>
</evidence>
<proteinExistence type="inferred from homology"/>
<evidence type="ECO:0000313" key="3">
    <source>
        <dbReference type="EMBL" id="EGV00203.1"/>
    </source>
</evidence>
<dbReference type="RefSeq" id="WP_006608816.1">
    <property type="nucleotide sequence ID" value="NZ_AFXA01000011.1"/>
</dbReference>
<name>F9UKJ8_9BACT</name>
<reference evidence="3 4" key="1">
    <citation type="journal article" date="2013" name="Genome Announc.">
        <title>Genome Sequence of Mycoplasma columbinum Strain SF7.</title>
        <authorList>
            <person name="Guo Z."/>
            <person name="Xu X."/>
            <person name="Zheng Q."/>
            <person name="Li T."/>
            <person name="Kuang S."/>
            <person name="Zhang Z."/>
            <person name="Chen Y."/>
            <person name="Lu X."/>
            <person name="Zhou R."/>
            <person name="Bi D."/>
            <person name="Jin H."/>
        </authorList>
    </citation>
    <scope>NUCLEOTIDE SEQUENCE [LARGE SCALE GENOMIC DNA]</scope>
    <source>
        <strain evidence="3 4">SF7</strain>
    </source>
</reference>
<dbReference type="SUPFAM" id="SSF56784">
    <property type="entry name" value="HAD-like"/>
    <property type="match status" value="1"/>
</dbReference>
<dbReference type="STRING" id="1037410.MCSF7_02056"/>
<evidence type="ECO:0000256" key="1">
    <source>
        <dbReference type="ARBA" id="ARBA00001946"/>
    </source>
</evidence>
<dbReference type="NCBIfam" id="TIGR00099">
    <property type="entry name" value="Cof-subfamily"/>
    <property type="match status" value="1"/>
</dbReference>
<dbReference type="GO" id="GO:0016791">
    <property type="term" value="F:phosphatase activity"/>
    <property type="evidence" value="ECO:0007669"/>
    <property type="project" value="UniProtKB-ARBA"/>
</dbReference>
<accession>F9UKJ8</accession>
<protein>
    <submittedName>
        <fullName evidence="3">Cof family had hydrolase protein</fullName>
    </submittedName>
</protein>
<dbReference type="EMBL" id="AFXA01000011">
    <property type="protein sequence ID" value="EGV00203.1"/>
    <property type="molecule type" value="Genomic_DNA"/>
</dbReference>
<dbReference type="Gene3D" id="3.40.50.1000">
    <property type="entry name" value="HAD superfamily/HAD-like"/>
    <property type="match status" value="1"/>
</dbReference>
<dbReference type="GO" id="GO:0000287">
    <property type="term" value="F:magnesium ion binding"/>
    <property type="evidence" value="ECO:0007669"/>
    <property type="project" value="TreeGrafter"/>
</dbReference>
<dbReference type="Proteomes" id="UP000004978">
    <property type="component" value="Unassembled WGS sequence"/>
</dbReference>
<keyword evidence="3" id="KW-0378">Hydrolase</keyword>